<accession>A0ABQ4GTT7</accession>
<name>A0ABQ4GTT7_9ACTN</name>
<keyword evidence="1 3" id="KW-0853">WD repeat</keyword>
<dbReference type="InterPro" id="IPR001680">
    <property type="entry name" value="WD40_rpt"/>
</dbReference>
<dbReference type="RefSeq" id="WP_204051035.1">
    <property type="nucleotide sequence ID" value="NZ_BOOF01000034.1"/>
</dbReference>
<dbReference type="Proteomes" id="UP000660454">
    <property type="component" value="Unassembled WGS sequence"/>
</dbReference>
<gene>
    <name evidence="5" type="ORF">Msi02_56750</name>
</gene>
<evidence type="ECO:0000313" key="5">
    <source>
        <dbReference type="EMBL" id="GIH64858.1"/>
    </source>
</evidence>
<keyword evidence="2" id="KW-0677">Repeat</keyword>
<reference evidence="5 6" key="1">
    <citation type="submission" date="2021-01" db="EMBL/GenBank/DDBJ databases">
        <title>Whole genome shotgun sequence of Microbispora siamensis NBRC 104113.</title>
        <authorList>
            <person name="Komaki H."/>
            <person name="Tamura T."/>
        </authorList>
    </citation>
    <scope>NUCLEOTIDE SEQUENCE [LARGE SCALE GENOMIC DNA]</scope>
    <source>
        <strain evidence="5 6">NBRC 104113</strain>
    </source>
</reference>
<protein>
    <recommendedName>
        <fullName evidence="7">WD40 repeat domain-containing protein</fullName>
    </recommendedName>
</protein>
<dbReference type="EMBL" id="BOOF01000034">
    <property type="protein sequence ID" value="GIH64858.1"/>
    <property type="molecule type" value="Genomic_DNA"/>
</dbReference>
<dbReference type="SUPFAM" id="SSF50978">
    <property type="entry name" value="WD40 repeat-like"/>
    <property type="match status" value="1"/>
</dbReference>
<evidence type="ECO:0000256" key="3">
    <source>
        <dbReference type="PROSITE-ProRule" id="PRU00221"/>
    </source>
</evidence>
<feature type="repeat" description="WD" evidence="3">
    <location>
        <begin position="200"/>
        <end position="226"/>
    </location>
</feature>
<dbReference type="InterPro" id="IPR015943">
    <property type="entry name" value="WD40/YVTN_repeat-like_dom_sf"/>
</dbReference>
<keyword evidence="4" id="KW-0812">Transmembrane</keyword>
<sequence length="461" mass="48922">METESGDAAPRFPRKSPRAVLVVLVLTAGLVVTGIAIAFHRYENTSRIVAAYELALTAAELRELRPEDAALLGAAAVSIQPDEVTRASLADTLFLERRSAFSGTVNVEAVAISADGRLAVTSDLETGVKVWTLVSGMSVDATDIAALKGQEGWVTSIALTPDGKVALTGISGGSVIVWDLTDPRHPVKVASIVGDVLNQVEEVALSEDGRTAVAGTENGDVTLWDLTRKSHPVRLSALRAAKSRVSGLAMSADGRTLVTAAGGSGIVWDVADQARPVRLATLDRPGSTIEGVALSADGRTALVGGLTDVDRRNGAHVWDLSTPARPVHLATLPARMSEVYNVALAADGKTAMTSGFGGLTMLWDLRDRSRPVRTATLKGPATLVNRVAMAASGTTAMMATPRWGAFIWNIAGVGEDPLRTFCESPRYFRHFDRQWWDLWMGGHAWPSVLDDAKDVEPCSQL</sequence>
<keyword evidence="4" id="KW-0472">Membrane</keyword>
<organism evidence="5 6">
    <name type="scientific">Microbispora siamensis</name>
    <dbReference type="NCBI Taxonomy" id="564413"/>
    <lineage>
        <taxon>Bacteria</taxon>
        <taxon>Bacillati</taxon>
        <taxon>Actinomycetota</taxon>
        <taxon>Actinomycetes</taxon>
        <taxon>Streptosporangiales</taxon>
        <taxon>Streptosporangiaceae</taxon>
        <taxon>Microbispora</taxon>
    </lineage>
</organism>
<keyword evidence="6" id="KW-1185">Reference proteome</keyword>
<dbReference type="PANTHER" id="PTHR19848:SF8">
    <property type="entry name" value="F-BOX AND WD REPEAT DOMAIN CONTAINING 7"/>
    <property type="match status" value="1"/>
</dbReference>
<dbReference type="PANTHER" id="PTHR19848">
    <property type="entry name" value="WD40 REPEAT PROTEIN"/>
    <property type="match status" value="1"/>
</dbReference>
<evidence type="ECO:0008006" key="7">
    <source>
        <dbReference type="Google" id="ProtNLM"/>
    </source>
</evidence>
<evidence type="ECO:0000313" key="6">
    <source>
        <dbReference type="Proteomes" id="UP000660454"/>
    </source>
</evidence>
<evidence type="ECO:0000256" key="2">
    <source>
        <dbReference type="ARBA" id="ARBA00022737"/>
    </source>
</evidence>
<dbReference type="SMART" id="SM00320">
    <property type="entry name" value="WD40"/>
    <property type="match status" value="6"/>
</dbReference>
<evidence type="ECO:0000256" key="1">
    <source>
        <dbReference type="ARBA" id="ARBA00022574"/>
    </source>
</evidence>
<dbReference type="PROSITE" id="PS00678">
    <property type="entry name" value="WD_REPEATS_1"/>
    <property type="match status" value="1"/>
</dbReference>
<dbReference type="Gene3D" id="2.130.10.10">
    <property type="entry name" value="YVTN repeat-like/Quinoprotein amine dehydrogenase"/>
    <property type="match status" value="2"/>
</dbReference>
<dbReference type="InterPro" id="IPR019775">
    <property type="entry name" value="WD40_repeat_CS"/>
</dbReference>
<proteinExistence type="predicted"/>
<feature type="repeat" description="WD" evidence="3">
    <location>
        <begin position="147"/>
        <end position="180"/>
    </location>
</feature>
<comment type="caution">
    <text evidence="5">The sequence shown here is derived from an EMBL/GenBank/DDBJ whole genome shotgun (WGS) entry which is preliminary data.</text>
</comment>
<dbReference type="PROSITE" id="PS50294">
    <property type="entry name" value="WD_REPEATS_REGION"/>
    <property type="match status" value="1"/>
</dbReference>
<dbReference type="Pfam" id="PF00400">
    <property type="entry name" value="WD40"/>
    <property type="match status" value="1"/>
</dbReference>
<dbReference type="InterPro" id="IPR036322">
    <property type="entry name" value="WD40_repeat_dom_sf"/>
</dbReference>
<dbReference type="PROSITE" id="PS50082">
    <property type="entry name" value="WD_REPEATS_2"/>
    <property type="match status" value="2"/>
</dbReference>
<evidence type="ECO:0000256" key="4">
    <source>
        <dbReference type="SAM" id="Phobius"/>
    </source>
</evidence>
<keyword evidence="4" id="KW-1133">Transmembrane helix</keyword>
<feature type="transmembrane region" description="Helical" evidence="4">
    <location>
        <begin position="20"/>
        <end position="39"/>
    </location>
</feature>